<dbReference type="KEGG" id="mhk:DFR87_08250"/>
<dbReference type="SUPFAM" id="SSF46785">
    <property type="entry name" value="Winged helix' DNA-binding domain"/>
    <property type="match status" value="1"/>
</dbReference>
<reference evidence="2" key="2">
    <citation type="submission" date="2020-03" db="EMBL/GenBank/DDBJ databases">
        <title>Complete Genome Sequences of Extremely Thermoacidophilic, Metal-Mobilizing Type-Strain Members of the Archaeal Family Sulfolobaceae: Acidianus brierleyi DSM-1651T, Acidianus sulfidivorans DSM-18786T, Metallosphaera hakonensis DSM-7519T, and Metallosphaera prunae DSM-10039T.</title>
        <authorList>
            <person name="Counts J.A."/>
            <person name="Kelly R.M."/>
        </authorList>
    </citation>
    <scope>NUCLEOTIDE SEQUENCE [LARGE SCALE GENOMIC DNA]</scope>
    <source>
        <strain evidence="2">HO1-1</strain>
    </source>
</reference>
<organism evidence="1 2">
    <name type="scientific">Metallosphaera hakonensis JCM 8857 = DSM 7519</name>
    <dbReference type="NCBI Taxonomy" id="1293036"/>
    <lineage>
        <taxon>Archaea</taxon>
        <taxon>Thermoproteota</taxon>
        <taxon>Thermoprotei</taxon>
        <taxon>Sulfolobales</taxon>
        <taxon>Sulfolobaceae</taxon>
        <taxon>Metallosphaera</taxon>
    </lineage>
</organism>
<dbReference type="Proteomes" id="UP000247586">
    <property type="component" value="Chromosome"/>
</dbReference>
<reference evidence="2" key="3">
    <citation type="submission" date="2020-03" db="EMBL/GenBank/DDBJ databases">
        <title>Sequencing and Assembly of Multiple Reported Metal-Biooxidizing Members of the Extremely Thermoacidophilic Archaeal Family Sulfolobaceae.</title>
        <authorList>
            <person name="Counts J.A."/>
            <person name="Kelly R.M."/>
        </authorList>
    </citation>
    <scope>NUCLEOTIDE SEQUENCE [LARGE SCALE GENOMIC DNA]</scope>
    <source>
        <strain evidence="2">HO1-1</strain>
    </source>
</reference>
<dbReference type="RefSeq" id="WP_110369314.1">
    <property type="nucleotide sequence ID" value="NZ_CP029287.2"/>
</dbReference>
<name>A0A2U9IUC5_9CREN</name>
<sequence>MITERSLYRLRILSTLLKEGEMPISNLARRAKLRFVITKREVSALEKMGLVELYDSGRVKVVKINMTNRKVIILRNLIEELEEL</sequence>
<dbReference type="InterPro" id="IPR036390">
    <property type="entry name" value="WH_DNA-bd_sf"/>
</dbReference>
<dbReference type="GeneID" id="36835326"/>
<dbReference type="AlphaFoldDB" id="A0A2U9IUC5"/>
<dbReference type="OrthoDB" id="34506at2157"/>
<dbReference type="Gene3D" id="1.10.10.10">
    <property type="entry name" value="Winged helix-like DNA-binding domain superfamily/Winged helix DNA-binding domain"/>
    <property type="match status" value="1"/>
</dbReference>
<protein>
    <recommendedName>
        <fullName evidence="3">MarR family transcriptional regulator</fullName>
    </recommendedName>
</protein>
<accession>A0A2U9IUC5</accession>
<dbReference type="EMBL" id="CP029287">
    <property type="protein sequence ID" value="AWR99680.1"/>
    <property type="molecule type" value="Genomic_DNA"/>
</dbReference>
<proteinExistence type="predicted"/>
<evidence type="ECO:0000313" key="1">
    <source>
        <dbReference type="EMBL" id="AWR99680.1"/>
    </source>
</evidence>
<keyword evidence="2" id="KW-1185">Reference proteome</keyword>
<reference evidence="1 2" key="1">
    <citation type="submission" date="2018-05" db="EMBL/GenBank/DDBJ databases">
        <title>Complete Genome Sequences of Extremely Thermoacidophilic, Metal-Mobilizing Type-Strain Members of the Archaeal Family Sulfolobaceae: Acidianus brierleyi DSM-1651T, Acidianus sulfidivorans DSM-18786T, Metallosphaera hakonensis DSM-7519T, and Metallosphaera prunae DSM-10039T.</title>
        <authorList>
            <person name="Counts J.A."/>
            <person name="Kelly R.M."/>
        </authorList>
    </citation>
    <scope>NUCLEOTIDE SEQUENCE [LARGE SCALE GENOMIC DNA]</scope>
    <source>
        <strain evidence="1 2">HO1-1</strain>
    </source>
</reference>
<gene>
    <name evidence="1" type="ORF">DFR87_08250</name>
</gene>
<evidence type="ECO:0008006" key="3">
    <source>
        <dbReference type="Google" id="ProtNLM"/>
    </source>
</evidence>
<dbReference type="InterPro" id="IPR036388">
    <property type="entry name" value="WH-like_DNA-bd_sf"/>
</dbReference>
<dbReference type="Pfam" id="PF25212">
    <property type="entry name" value="HVO_A0114"/>
    <property type="match status" value="1"/>
</dbReference>
<evidence type="ECO:0000313" key="2">
    <source>
        <dbReference type="Proteomes" id="UP000247586"/>
    </source>
</evidence>